<dbReference type="Gene3D" id="3.40.50.1110">
    <property type="entry name" value="SGNH hydrolase"/>
    <property type="match status" value="1"/>
</dbReference>
<reference evidence="2" key="1">
    <citation type="journal article" date="2021" name="PeerJ">
        <title>Extensive microbial diversity within the chicken gut microbiome revealed by metagenomics and culture.</title>
        <authorList>
            <person name="Gilroy R."/>
            <person name="Ravi A."/>
            <person name="Getino M."/>
            <person name="Pursley I."/>
            <person name="Horton D.L."/>
            <person name="Alikhan N.F."/>
            <person name="Baker D."/>
            <person name="Gharbi K."/>
            <person name="Hall N."/>
            <person name="Watson M."/>
            <person name="Adriaenssens E.M."/>
            <person name="Foster-Nyarko E."/>
            <person name="Jarju S."/>
            <person name="Secka A."/>
            <person name="Antonio M."/>
            <person name="Oren A."/>
            <person name="Chaudhuri R.R."/>
            <person name="La Ragione R."/>
            <person name="Hildebrand F."/>
            <person name="Pallen M.J."/>
        </authorList>
    </citation>
    <scope>NUCLEOTIDE SEQUENCE</scope>
    <source>
        <strain evidence="2">CHK165-2605</strain>
    </source>
</reference>
<dbReference type="Proteomes" id="UP000823895">
    <property type="component" value="Unassembled WGS sequence"/>
</dbReference>
<dbReference type="Pfam" id="PF13472">
    <property type="entry name" value="Lipase_GDSL_2"/>
    <property type="match status" value="1"/>
</dbReference>
<organism evidence="2 3">
    <name type="scientific">Candidatus Mediterraneibacter gallistercoris</name>
    <dbReference type="NCBI Taxonomy" id="2838671"/>
    <lineage>
        <taxon>Bacteria</taxon>
        <taxon>Bacillati</taxon>
        <taxon>Bacillota</taxon>
        <taxon>Clostridia</taxon>
        <taxon>Lachnospirales</taxon>
        <taxon>Lachnospiraceae</taxon>
        <taxon>Mediterraneibacter</taxon>
    </lineage>
</organism>
<evidence type="ECO:0000313" key="2">
    <source>
        <dbReference type="EMBL" id="HJC42953.1"/>
    </source>
</evidence>
<evidence type="ECO:0000313" key="3">
    <source>
        <dbReference type="Proteomes" id="UP000823895"/>
    </source>
</evidence>
<feature type="domain" description="SGNH hydrolase-type esterase" evidence="1">
    <location>
        <begin position="93"/>
        <end position="228"/>
    </location>
</feature>
<evidence type="ECO:0000259" key="1">
    <source>
        <dbReference type="Pfam" id="PF13472"/>
    </source>
</evidence>
<protein>
    <submittedName>
        <fullName evidence="2">Phospholipase</fullName>
    </submittedName>
</protein>
<reference evidence="2" key="2">
    <citation type="submission" date="2021-04" db="EMBL/GenBank/DDBJ databases">
        <authorList>
            <person name="Gilroy R."/>
        </authorList>
    </citation>
    <scope>NUCLEOTIDE SEQUENCE</scope>
    <source>
        <strain evidence="2">CHK165-2605</strain>
    </source>
</reference>
<dbReference type="InterPro" id="IPR013830">
    <property type="entry name" value="SGNH_hydro"/>
</dbReference>
<dbReference type="InterPro" id="IPR036514">
    <property type="entry name" value="SGNH_hydro_sf"/>
</dbReference>
<comment type="caution">
    <text evidence="2">The sequence shown here is derived from an EMBL/GenBank/DDBJ whole genome shotgun (WGS) entry which is preliminary data.</text>
</comment>
<dbReference type="AlphaFoldDB" id="A0A9D2P4I7"/>
<dbReference type="SUPFAM" id="SSF52266">
    <property type="entry name" value="SGNH hydrolase"/>
    <property type="match status" value="1"/>
</dbReference>
<proteinExistence type="predicted"/>
<accession>A0A9D2P4I7</accession>
<name>A0A9D2P4I7_9FIRM</name>
<dbReference type="EMBL" id="DWWI01000099">
    <property type="protein sequence ID" value="HJC42953.1"/>
    <property type="molecule type" value="Genomic_DNA"/>
</dbReference>
<gene>
    <name evidence="2" type="ORF">H9756_04615</name>
</gene>
<sequence length="254" mass="28318">MIKMKRKTKRYLILLGLAAAVIILAVLIVRGVRSVLRQDVDTSAGVEYIRQEEAGNASEIENKISLLEQQESSGDGEDDTRSLKEKFSGAVVIGDSVTQGFSEFDILNTSSVVAKIGVHLYETDELLARAEDLSPRTIFLALGRNDLAATEGDADEFISQYTDLLDQITKDLPDANIFVNSIFPVQDSALEDDPYLEYISDYNKALKELCDSRSIGFIDNTDLVEDQYYEEDGQHFKADFYPIWAEHMAEVAAL</sequence>